<evidence type="ECO:0008006" key="4">
    <source>
        <dbReference type="Google" id="ProtNLM"/>
    </source>
</evidence>
<dbReference type="AlphaFoldDB" id="A0A7I7NQF2"/>
<dbReference type="SUPFAM" id="SSF56349">
    <property type="entry name" value="DNA breaking-rejoining enzymes"/>
    <property type="match status" value="1"/>
</dbReference>
<dbReference type="GO" id="GO:0003677">
    <property type="term" value="F:DNA binding"/>
    <property type="evidence" value="ECO:0007669"/>
    <property type="project" value="InterPro"/>
</dbReference>
<keyword evidence="1" id="KW-0233">DNA recombination</keyword>
<dbReference type="InterPro" id="IPR013762">
    <property type="entry name" value="Integrase-like_cat_sf"/>
</dbReference>
<accession>A0A7I7NQF2</accession>
<dbReference type="InterPro" id="IPR011010">
    <property type="entry name" value="DNA_brk_join_enz"/>
</dbReference>
<evidence type="ECO:0000313" key="3">
    <source>
        <dbReference type="Proteomes" id="UP000466396"/>
    </source>
</evidence>
<dbReference type="GO" id="GO:0006310">
    <property type="term" value="P:DNA recombination"/>
    <property type="evidence" value="ECO:0007669"/>
    <property type="project" value="UniProtKB-KW"/>
</dbReference>
<organism evidence="2 3">
    <name type="scientific">Mycobacterium lacus</name>
    <dbReference type="NCBI Taxonomy" id="169765"/>
    <lineage>
        <taxon>Bacteria</taxon>
        <taxon>Bacillati</taxon>
        <taxon>Actinomycetota</taxon>
        <taxon>Actinomycetes</taxon>
        <taxon>Mycobacteriales</taxon>
        <taxon>Mycobacteriaceae</taxon>
        <taxon>Mycobacterium</taxon>
    </lineage>
</organism>
<keyword evidence="3" id="KW-1185">Reference proteome</keyword>
<dbReference type="RefSeq" id="WP_232070607.1">
    <property type="nucleotide sequence ID" value="NZ_AP022581.1"/>
</dbReference>
<dbReference type="EMBL" id="AP022581">
    <property type="protein sequence ID" value="BBX98569.1"/>
    <property type="molecule type" value="Genomic_DNA"/>
</dbReference>
<dbReference type="Proteomes" id="UP000466396">
    <property type="component" value="Chromosome"/>
</dbReference>
<evidence type="ECO:0000313" key="2">
    <source>
        <dbReference type="EMBL" id="BBX98569.1"/>
    </source>
</evidence>
<gene>
    <name evidence="2" type="ORF">MLAC_38630</name>
</gene>
<reference evidence="2 3" key="1">
    <citation type="journal article" date="2019" name="Emerg. Microbes Infect.">
        <title>Comprehensive subspecies identification of 175 nontuberculous mycobacteria species based on 7547 genomic profiles.</title>
        <authorList>
            <person name="Matsumoto Y."/>
            <person name="Kinjo T."/>
            <person name="Motooka D."/>
            <person name="Nabeya D."/>
            <person name="Jung N."/>
            <person name="Uechi K."/>
            <person name="Horii T."/>
            <person name="Iida T."/>
            <person name="Fujita J."/>
            <person name="Nakamura S."/>
        </authorList>
    </citation>
    <scope>NUCLEOTIDE SEQUENCE [LARGE SCALE GENOMIC DNA]</scope>
    <source>
        <strain evidence="2 3">JCM 15657</strain>
    </source>
</reference>
<protein>
    <recommendedName>
        <fullName evidence="4">Tyr recombinase domain-containing protein</fullName>
    </recommendedName>
</protein>
<dbReference type="GO" id="GO:0015074">
    <property type="term" value="P:DNA integration"/>
    <property type="evidence" value="ECO:0007669"/>
    <property type="project" value="InterPro"/>
</dbReference>
<dbReference type="Gene3D" id="1.10.443.10">
    <property type="entry name" value="Intergrase catalytic core"/>
    <property type="match status" value="1"/>
</dbReference>
<sequence>MPSRYWRDAVKSAGLRPIKLCAASHTAATAMHLAGAPAAVIAWIGHKDASLTMGRYAHSRDDALRAPDDTFNRVLTTS</sequence>
<evidence type="ECO:0000256" key="1">
    <source>
        <dbReference type="ARBA" id="ARBA00023172"/>
    </source>
</evidence>
<proteinExistence type="predicted"/>
<name>A0A7I7NQF2_9MYCO</name>
<dbReference type="KEGG" id="mlj:MLAC_38630"/>